<proteinExistence type="predicted"/>
<dbReference type="EMBL" id="CP029494">
    <property type="protein sequence ID" value="AWN24260.1"/>
    <property type="molecule type" value="Genomic_DNA"/>
</dbReference>
<keyword evidence="2" id="KW-1185">Reference proteome</keyword>
<dbReference type="KEGG" id="dez:DKM44_14340"/>
<dbReference type="Proteomes" id="UP000245368">
    <property type="component" value="Chromosome"/>
</dbReference>
<sequence length="85" mass="9892">MLLAELDALYFYLYGIGRSDIDFIMETFPIAKRKDEVQYRTYRTKYVILEIHGEIAHLDLGDDYRASPKTRPADDRVAHRVGARA</sequence>
<accession>A0A2Z3JM70</accession>
<evidence type="ECO:0000313" key="1">
    <source>
        <dbReference type="EMBL" id="AWN24260.1"/>
    </source>
</evidence>
<evidence type="ECO:0000313" key="2">
    <source>
        <dbReference type="Proteomes" id="UP000245368"/>
    </source>
</evidence>
<reference evidence="1 2" key="1">
    <citation type="submission" date="2018-05" db="EMBL/GenBank/DDBJ databases">
        <title>Complete Genome Sequence of Deinococcus sp. strain 17bor-2.</title>
        <authorList>
            <person name="Srinivasan S."/>
        </authorList>
    </citation>
    <scope>NUCLEOTIDE SEQUENCE [LARGE SCALE GENOMIC DNA]</scope>
    <source>
        <strain evidence="1 2">17bor-2</strain>
    </source>
</reference>
<organism evidence="1 2">
    <name type="scientific">Deinococcus irradiatisoli</name>
    <dbReference type="NCBI Taxonomy" id="2202254"/>
    <lineage>
        <taxon>Bacteria</taxon>
        <taxon>Thermotogati</taxon>
        <taxon>Deinococcota</taxon>
        <taxon>Deinococci</taxon>
        <taxon>Deinococcales</taxon>
        <taxon>Deinococcaceae</taxon>
        <taxon>Deinococcus</taxon>
    </lineage>
</organism>
<gene>
    <name evidence="1" type="ORF">DKM44_14340</name>
</gene>
<dbReference type="OrthoDB" id="9815272at2"/>
<protein>
    <submittedName>
        <fullName evidence="1">Uncharacterized protein</fullName>
    </submittedName>
</protein>
<name>A0A2Z3JM70_9DEIO</name>
<dbReference type="AlphaFoldDB" id="A0A2Z3JM70"/>
<dbReference type="RefSeq" id="WP_109827985.1">
    <property type="nucleotide sequence ID" value="NZ_CP029494.1"/>
</dbReference>